<name>A0ABU0AC39_9BACI</name>
<dbReference type="SUPFAM" id="SSF53335">
    <property type="entry name" value="S-adenosyl-L-methionine-dependent methyltransferases"/>
    <property type="match status" value="1"/>
</dbReference>
<evidence type="ECO:0000259" key="1">
    <source>
        <dbReference type="Pfam" id="PF13649"/>
    </source>
</evidence>
<evidence type="ECO:0000313" key="3">
    <source>
        <dbReference type="Proteomes" id="UP001238088"/>
    </source>
</evidence>
<keyword evidence="2" id="KW-0830">Ubiquinone</keyword>
<dbReference type="Pfam" id="PF13649">
    <property type="entry name" value="Methyltransf_25"/>
    <property type="match status" value="1"/>
</dbReference>
<dbReference type="Proteomes" id="UP001238088">
    <property type="component" value="Unassembled WGS sequence"/>
</dbReference>
<reference evidence="2 3" key="1">
    <citation type="submission" date="2023-07" db="EMBL/GenBank/DDBJ databases">
        <title>Genomic Encyclopedia of Type Strains, Phase IV (KMG-IV): sequencing the most valuable type-strain genomes for metagenomic binning, comparative biology and taxonomic classification.</title>
        <authorList>
            <person name="Goeker M."/>
        </authorList>
    </citation>
    <scope>NUCLEOTIDE SEQUENCE [LARGE SCALE GENOMIC DNA]</scope>
    <source>
        <strain evidence="2 3">DSM 23494</strain>
    </source>
</reference>
<comment type="caution">
    <text evidence="2">The sequence shown here is derived from an EMBL/GenBank/DDBJ whole genome shotgun (WGS) entry which is preliminary data.</text>
</comment>
<dbReference type="EMBL" id="JAUSUB010000001">
    <property type="protein sequence ID" value="MDQ0268281.1"/>
    <property type="molecule type" value="Genomic_DNA"/>
</dbReference>
<accession>A0ABU0AC39</accession>
<dbReference type="Gene3D" id="3.40.50.150">
    <property type="entry name" value="Vaccinia Virus protein VP39"/>
    <property type="match status" value="1"/>
</dbReference>
<dbReference type="CDD" id="cd02440">
    <property type="entry name" value="AdoMet_MTases"/>
    <property type="match status" value="1"/>
</dbReference>
<keyword evidence="3" id="KW-1185">Reference proteome</keyword>
<gene>
    <name evidence="2" type="ORF">J2S17_000150</name>
</gene>
<feature type="domain" description="Methyltransferase" evidence="1">
    <location>
        <begin position="43"/>
        <end position="137"/>
    </location>
</feature>
<protein>
    <submittedName>
        <fullName evidence="2">Ubiquinone/menaquinone biosynthesis C-methylase UbiE</fullName>
    </submittedName>
</protein>
<evidence type="ECO:0000313" key="2">
    <source>
        <dbReference type="EMBL" id="MDQ0268281.1"/>
    </source>
</evidence>
<dbReference type="InterPro" id="IPR041698">
    <property type="entry name" value="Methyltransf_25"/>
</dbReference>
<proteinExistence type="predicted"/>
<sequence length="242" mass="27394">MDKQKAVWDRLWSQEVSYQWDTLSQAIFETICSSIDGVQGKGILEAGSGTGKISLKLAMENANVTLVDYSEKALENSQLAFRKASCEGEFVLSDIRRLQTVEKHYDLTWNAGVLEHFNFDEKVIILKEMARATKEGGTIIIMTPYSKCLPYRVGKAYAEKHGTWMYGIEEPVTSLKEEFAQSGITLLSERDIGFVNSLDFLDFIPNVQPLKDKIHEWYTELTESEKSAFPGYLLVSVGRVEK</sequence>
<dbReference type="RefSeq" id="WP_307470912.1">
    <property type="nucleotide sequence ID" value="NZ_JAUSUB010000001.1"/>
</dbReference>
<organism evidence="2 3">
    <name type="scientific">Cytobacillus purgationiresistens</name>
    <dbReference type="NCBI Taxonomy" id="863449"/>
    <lineage>
        <taxon>Bacteria</taxon>
        <taxon>Bacillati</taxon>
        <taxon>Bacillota</taxon>
        <taxon>Bacilli</taxon>
        <taxon>Bacillales</taxon>
        <taxon>Bacillaceae</taxon>
        <taxon>Cytobacillus</taxon>
    </lineage>
</organism>
<dbReference type="InterPro" id="IPR029063">
    <property type="entry name" value="SAM-dependent_MTases_sf"/>
</dbReference>